<comment type="caution">
    <text evidence="3">The sequence shown here is derived from an EMBL/GenBank/DDBJ whole genome shotgun (WGS) entry which is preliminary data.</text>
</comment>
<dbReference type="AlphaFoldDB" id="A0A085Z879"/>
<dbReference type="EMBL" id="JPRP01000001">
    <property type="protein sequence ID" value="KFF00643.1"/>
    <property type="molecule type" value="Genomic_DNA"/>
</dbReference>
<dbReference type="STRING" id="236814.IX39_08430"/>
<evidence type="ECO:0000259" key="2">
    <source>
        <dbReference type="Pfam" id="PF02894"/>
    </source>
</evidence>
<dbReference type="InterPro" id="IPR051317">
    <property type="entry name" value="Gfo/Idh/MocA_oxidoreduct"/>
</dbReference>
<dbReference type="InterPro" id="IPR004104">
    <property type="entry name" value="Gfo/Idh/MocA-like_OxRdtase_C"/>
</dbReference>
<dbReference type="PANTHER" id="PTHR43708">
    <property type="entry name" value="CONSERVED EXPRESSED OXIDOREDUCTASE (EUROFUNG)"/>
    <property type="match status" value="1"/>
</dbReference>
<gene>
    <name evidence="3" type="ORF">IX39_08430</name>
</gene>
<name>A0A085Z879_9FLAO</name>
<keyword evidence="4" id="KW-1185">Reference proteome</keyword>
<evidence type="ECO:0000259" key="1">
    <source>
        <dbReference type="Pfam" id="PF01408"/>
    </source>
</evidence>
<dbReference type="Proteomes" id="UP000028713">
    <property type="component" value="Unassembled WGS sequence"/>
</dbReference>
<evidence type="ECO:0008006" key="5">
    <source>
        <dbReference type="Google" id="ProtNLM"/>
    </source>
</evidence>
<evidence type="ECO:0000313" key="4">
    <source>
        <dbReference type="Proteomes" id="UP000028713"/>
    </source>
</evidence>
<protein>
    <recommendedName>
        <fullName evidence="5">Oxidoreductase</fullName>
    </recommendedName>
</protein>
<proteinExistence type="predicted"/>
<feature type="domain" description="Gfo/Idh/MocA-like oxidoreductase C-terminal" evidence="2">
    <location>
        <begin position="135"/>
        <end position="335"/>
    </location>
</feature>
<dbReference type="RefSeq" id="WP_034675109.1">
    <property type="nucleotide sequence ID" value="NZ_FPAP01000001.1"/>
</dbReference>
<dbReference type="OrthoDB" id="9815825at2"/>
<dbReference type="Pfam" id="PF02894">
    <property type="entry name" value="GFO_IDH_MocA_C"/>
    <property type="match status" value="1"/>
</dbReference>
<dbReference type="SUPFAM" id="SSF51735">
    <property type="entry name" value="NAD(P)-binding Rossmann-fold domains"/>
    <property type="match status" value="1"/>
</dbReference>
<dbReference type="InterPro" id="IPR000683">
    <property type="entry name" value="Gfo/Idh/MocA-like_OxRdtase_N"/>
</dbReference>
<sequence length="340" mass="38945">MTHKTIKAGVLTFGKSGSAFHTPFLNAHQGFELKAIVERNHKKAQTIYPDIISYDSVEQILNDRSIDLIVVNSPDHLHFEHAKAALLAGKHVLLEKPATIISSEIRELFNLAEAEQRHLLLYQNRRYDTDFLTVKRVIESGRLGKLKEVHFRYDFNLHKDQIAQMPKSEHRGGDIVYGLGPHILDQIISLFGMPLSVVKTTSKTVNPHIIDFFSYVFKFPEDLTVFASSNLSTADMEPAFKLRGTKGSFIKNRSDIQEDQLLKGTSPKDEFYALENQNNGLLTTLDTEGNKIEEFIKTSKSTYMKLFDDVYDQIVYSKDYPVKKEEVIFQIELLEREDDF</sequence>
<dbReference type="SUPFAM" id="SSF55347">
    <property type="entry name" value="Glyceraldehyde-3-phosphate dehydrogenase-like, C-terminal domain"/>
    <property type="match status" value="1"/>
</dbReference>
<dbReference type="InterPro" id="IPR036291">
    <property type="entry name" value="NAD(P)-bd_dom_sf"/>
</dbReference>
<reference evidence="3 4" key="1">
    <citation type="submission" date="2014-07" db="EMBL/GenBank/DDBJ databases">
        <title>Genome of Chryseobacterium formosense LMG 24722.</title>
        <authorList>
            <person name="Pipes S.E."/>
            <person name="Stropko S.J."/>
            <person name="Newman J.D."/>
        </authorList>
    </citation>
    <scope>NUCLEOTIDE SEQUENCE [LARGE SCALE GENOMIC DNA]</scope>
    <source>
        <strain evidence="3 4">LMG 24722</strain>
    </source>
</reference>
<feature type="domain" description="Gfo/Idh/MocA-like oxidoreductase N-terminal" evidence="1">
    <location>
        <begin position="7"/>
        <end position="119"/>
    </location>
</feature>
<dbReference type="GO" id="GO:0000166">
    <property type="term" value="F:nucleotide binding"/>
    <property type="evidence" value="ECO:0007669"/>
    <property type="project" value="InterPro"/>
</dbReference>
<dbReference type="eggNOG" id="COG0673">
    <property type="taxonomic scope" value="Bacteria"/>
</dbReference>
<evidence type="ECO:0000313" key="3">
    <source>
        <dbReference type="EMBL" id="KFF00643.1"/>
    </source>
</evidence>
<dbReference type="Gene3D" id="3.40.50.720">
    <property type="entry name" value="NAD(P)-binding Rossmann-like Domain"/>
    <property type="match status" value="1"/>
</dbReference>
<dbReference type="Gene3D" id="3.30.360.10">
    <property type="entry name" value="Dihydrodipicolinate Reductase, domain 2"/>
    <property type="match status" value="1"/>
</dbReference>
<accession>A0A085Z879</accession>
<organism evidence="3 4">
    <name type="scientific">Chryseobacterium formosense</name>
    <dbReference type="NCBI Taxonomy" id="236814"/>
    <lineage>
        <taxon>Bacteria</taxon>
        <taxon>Pseudomonadati</taxon>
        <taxon>Bacteroidota</taxon>
        <taxon>Flavobacteriia</taxon>
        <taxon>Flavobacteriales</taxon>
        <taxon>Weeksellaceae</taxon>
        <taxon>Chryseobacterium group</taxon>
        <taxon>Chryseobacterium</taxon>
    </lineage>
</organism>
<dbReference type="PANTHER" id="PTHR43708:SF1">
    <property type="entry name" value="GALACTOSE_LACTOSE METABOLISM REGULATORY PROTEIN GAL80"/>
    <property type="match status" value="1"/>
</dbReference>
<dbReference type="Pfam" id="PF01408">
    <property type="entry name" value="GFO_IDH_MocA"/>
    <property type="match status" value="1"/>
</dbReference>